<dbReference type="InterPro" id="IPR036770">
    <property type="entry name" value="Ankyrin_rpt-contain_sf"/>
</dbReference>
<dbReference type="EMBL" id="BLLK01000022">
    <property type="protein sequence ID" value="GFH46249.1"/>
    <property type="molecule type" value="Genomic_DNA"/>
</dbReference>
<dbReference type="SUPFAM" id="SSF48403">
    <property type="entry name" value="Ankyrin repeat"/>
    <property type="match status" value="1"/>
</dbReference>
<accession>A0AAD3H1B9</accession>
<dbReference type="InterPro" id="IPR052050">
    <property type="entry name" value="SecEffector_AnkRepeat"/>
</dbReference>
<dbReference type="PANTHER" id="PTHR46586">
    <property type="entry name" value="ANKYRIN REPEAT-CONTAINING PROTEIN"/>
    <property type="match status" value="1"/>
</dbReference>
<dbReference type="Gene3D" id="1.25.40.20">
    <property type="entry name" value="Ankyrin repeat-containing domain"/>
    <property type="match status" value="1"/>
</dbReference>
<reference evidence="1 2" key="1">
    <citation type="journal article" date="2021" name="Sci. Rep.">
        <title>The genome of the diatom Chaetoceros tenuissimus carries an ancient integrated fragment of an extant virus.</title>
        <authorList>
            <person name="Hongo Y."/>
            <person name="Kimura K."/>
            <person name="Takaki Y."/>
            <person name="Yoshida Y."/>
            <person name="Baba S."/>
            <person name="Kobayashi G."/>
            <person name="Nagasaki K."/>
            <person name="Hano T."/>
            <person name="Tomaru Y."/>
        </authorList>
    </citation>
    <scope>NUCLEOTIDE SEQUENCE [LARGE SCALE GENOMIC DNA]</scope>
    <source>
        <strain evidence="1 2">NIES-3715</strain>
    </source>
</reference>
<dbReference type="InterPro" id="IPR002110">
    <property type="entry name" value="Ankyrin_rpt"/>
</dbReference>
<dbReference type="Proteomes" id="UP001054902">
    <property type="component" value="Unassembled WGS sequence"/>
</dbReference>
<evidence type="ECO:0008006" key="3">
    <source>
        <dbReference type="Google" id="ProtNLM"/>
    </source>
</evidence>
<evidence type="ECO:0000313" key="1">
    <source>
        <dbReference type="EMBL" id="GFH46249.1"/>
    </source>
</evidence>
<name>A0AAD3H1B9_9STRA</name>
<sequence>MTTNGEALESGRKRARTEEASWCSSSIAVSNKNDRAPSTTASASNVHRAKNISNKLSALLEEFPEIKFIVDFENLQASVETAVAKYQEEEKHEARILMNYNKESVPLLSLPDEVLSSCISYVGKGQYGAVALASKKLNEIYIGEFGRETAYLEIATSVNLAKHCLSELCKNLQEKDGILKAAAVNGNLDILRSAVKDGFDLFPLVEMKKKRKKSNVDSDEEDEYNSGVDENSDTFDVYYIDDDEKQRSGRTQTVNLAKLVERGHLHVLKYLHEELRYFLGLQRYCKPAIEHGKLEILEWLRKIGIMDNYDLCVGYMYNGRLLNDFDYCECAIESGNVEVLKWLQKVGGYEINSNGIDDDECYVLSYAIESKSTEMIRYCLDLGYNNLNAYDIDYAIKRSKSVKVFRFMHELGYEFEGMTRYYSSNEIVDYFEIIKFLRSISYPWDDDIINDIVEYGSLEMIQYAHEDGCPWTPHGEEYLCLFRSNSLSVDKLDYLINNGCTFDYEKSSHLVLGLATKKELVLLDYFIGKNSSFDNSLFKEIVSWSGAWFEGLSYMLEKGKNVQNFNSIEEVFRIRPYITGIKSFHRFGLPWCFDSSRNNHLLSKIACYTNLENVKWAYENGCKGGDLVQYVEEEWGQFGIRSTILWKENRAFFVENGLLDETVLEKSGMRLNSKNVLEIGDSHLCEIDVSRTYAFFEVSLCSLKNLVAHGYKFVSETEQEFVCKEAYKKCCENPQNEDHRKRLALFVGMGVRDLLRKNKTNTSLTLG</sequence>
<comment type="caution">
    <text evidence="1">The sequence shown here is derived from an EMBL/GenBank/DDBJ whole genome shotgun (WGS) entry which is preliminary data.</text>
</comment>
<organism evidence="1 2">
    <name type="scientific">Chaetoceros tenuissimus</name>
    <dbReference type="NCBI Taxonomy" id="426638"/>
    <lineage>
        <taxon>Eukaryota</taxon>
        <taxon>Sar</taxon>
        <taxon>Stramenopiles</taxon>
        <taxon>Ochrophyta</taxon>
        <taxon>Bacillariophyta</taxon>
        <taxon>Coscinodiscophyceae</taxon>
        <taxon>Chaetocerotophycidae</taxon>
        <taxon>Chaetocerotales</taxon>
        <taxon>Chaetocerotaceae</taxon>
        <taxon>Chaetoceros</taxon>
    </lineage>
</organism>
<dbReference type="AlphaFoldDB" id="A0AAD3H1B9"/>
<dbReference type="PANTHER" id="PTHR46586:SF3">
    <property type="entry name" value="ANKYRIN REPEAT-CONTAINING PROTEIN"/>
    <property type="match status" value="1"/>
</dbReference>
<proteinExistence type="predicted"/>
<protein>
    <recommendedName>
        <fullName evidence="3">F-box domain-containing protein</fullName>
    </recommendedName>
</protein>
<evidence type="ECO:0000313" key="2">
    <source>
        <dbReference type="Proteomes" id="UP001054902"/>
    </source>
</evidence>
<dbReference type="SMART" id="SM00248">
    <property type="entry name" value="ANK"/>
    <property type="match status" value="3"/>
</dbReference>
<gene>
    <name evidence="1" type="ORF">CTEN210_02723</name>
</gene>
<keyword evidence="2" id="KW-1185">Reference proteome</keyword>